<feature type="region of interest" description="Disordered" evidence="4">
    <location>
        <begin position="85"/>
        <end position="109"/>
    </location>
</feature>
<feature type="compositionally biased region" description="Pro residues" evidence="4">
    <location>
        <begin position="596"/>
        <end position="605"/>
    </location>
</feature>
<accession>A0ABR1G809</accession>
<dbReference type="PROSITE" id="PS50222">
    <property type="entry name" value="EF_HAND_2"/>
    <property type="match status" value="10"/>
</dbReference>
<feature type="region of interest" description="Disordered" evidence="4">
    <location>
        <begin position="307"/>
        <end position="365"/>
    </location>
</feature>
<dbReference type="SUPFAM" id="SSF47473">
    <property type="entry name" value="EF-hand"/>
    <property type="match status" value="5"/>
</dbReference>
<dbReference type="PANTHER" id="PTHR34524:SF6">
    <property type="entry name" value="CALCYPHOSINE LIKE"/>
    <property type="match status" value="1"/>
</dbReference>
<dbReference type="Gene3D" id="1.10.238.10">
    <property type="entry name" value="EF-hand"/>
    <property type="match status" value="9"/>
</dbReference>
<dbReference type="SMART" id="SM00054">
    <property type="entry name" value="EFh"/>
    <property type="match status" value="12"/>
</dbReference>
<dbReference type="InterPro" id="IPR018247">
    <property type="entry name" value="EF_Hand_1_Ca_BS"/>
</dbReference>
<feature type="region of interest" description="Disordered" evidence="4">
    <location>
        <begin position="1490"/>
        <end position="1544"/>
    </location>
</feature>
<feature type="domain" description="EF-hand" evidence="5">
    <location>
        <begin position="1604"/>
        <end position="1639"/>
    </location>
</feature>
<reference evidence="6 7" key="1">
    <citation type="submission" date="2024-03" db="EMBL/GenBank/DDBJ databases">
        <title>Aureococcus anophagefferens CCMP1851 and Kratosvirus quantuckense: Draft genome of a second virus-susceptible host strain in the model system.</title>
        <authorList>
            <person name="Chase E."/>
            <person name="Truchon A.R."/>
            <person name="Schepens W."/>
            <person name="Wilhelm S.W."/>
        </authorList>
    </citation>
    <scope>NUCLEOTIDE SEQUENCE [LARGE SCALE GENOMIC DNA]</scope>
    <source>
        <strain evidence="6 7">CCMP1851</strain>
    </source>
</reference>
<dbReference type="InterPro" id="IPR002048">
    <property type="entry name" value="EF_hand_dom"/>
</dbReference>
<dbReference type="Pfam" id="PF13833">
    <property type="entry name" value="EF-hand_8"/>
    <property type="match status" value="1"/>
</dbReference>
<dbReference type="PANTHER" id="PTHR34524">
    <property type="entry name" value="CALCYPHOSIN"/>
    <property type="match status" value="1"/>
</dbReference>
<keyword evidence="7" id="KW-1185">Reference proteome</keyword>
<dbReference type="Pfam" id="PF13499">
    <property type="entry name" value="EF-hand_7"/>
    <property type="match status" value="2"/>
</dbReference>
<feature type="domain" description="EF-hand" evidence="5">
    <location>
        <begin position="113"/>
        <end position="140"/>
    </location>
</feature>
<evidence type="ECO:0000256" key="3">
    <source>
        <dbReference type="ARBA" id="ARBA00022837"/>
    </source>
</evidence>
<dbReference type="PROSITE" id="PS00018">
    <property type="entry name" value="EF_HAND_1"/>
    <property type="match status" value="8"/>
</dbReference>
<dbReference type="Proteomes" id="UP001363151">
    <property type="component" value="Unassembled WGS sequence"/>
</dbReference>
<evidence type="ECO:0000259" key="5">
    <source>
        <dbReference type="PROSITE" id="PS50222"/>
    </source>
</evidence>
<protein>
    <recommendedName>
        <fullName evidence="5">EF-hand domain-containing protein</fullName>
    </recommendedName>
</protein>
<keyword evidence="2" id="KW-0677">Repeat</keyword>
<feature type="domain" description="EF-hand" evidence="5">
    <location>
        <begin position="1237"/>
        <end position="1272"/>
    </location>
</feature>
<feature type="domain" description="EF-hand" evidence="5">
    <location>
        <begin position="1046"/>
        <end position="1081"/>
    </location>
</feature>
<dbReference type="InterPro" id="IPR011992">
    <property type="entry name" value="EF-hand-dom_pair"/>
</dbReference>
<gene>
    <name evidence="6" type="ORF">SO694_00049056</name>
</gene>
<feature type="domain" description="EF-hand" evidence="5">
    <location>
        <begin position="1310"/>
        <end position="1345"/>
    </location>
</feature>
<evidence type="ECO:0000313" key="6">
    <source>
        <dbReference type="EMBL" id="KAK7249447.1"/>
    </source>
</evidence>
<comment type="caution">
    <text evidence="6">The sequence shown here is derived from an EMBL/GenBank/DDBJ whole genome shotgun (WGS) entry which is preliminary data.</text>
</comment>
<keyword evidence="1" id="KW-0479">Metal-binding</keyword>
<feature type="compositionally biased region" description="Basic and acidic residues" evidence="4">
    <location>
        <begin position="336"/>
        <end position="347"/>
    </location>
</feature>
<feature type="domain" description="EF-hand" evidence="5">
    <location>
        <begin position="738"/>
        <end position="773"/>
    </location>
</feature>
<evidence type="ECO:0000256" key="4">
    <source>
        <dbReference type="SAM" id="MobiDB-lite"/>
    </source>
</evidence>
<evidence type="ECO:0000256" key="1">
    <source>
        <dbReference type="ARBA" id="ARBA00022723"/>
    </source>
</evidence>
<feature type="domain" description="EF-hand" evidence="5">
    <location>
        <begin position="1274"/>
        <end position="1309"/>
    </location>
</feature>
<feature type="domain" description="EF-hand" evidence="5">
    <location>
        <begin position="141"/>
        <end position="176"/>
    </location>
</feature>
<dbReference type="InterPro" id="IPR051581">
    <property type="entry name" value="Ca-bind"/>
</dbReference>
<evidence type="ECO:0000313" key="7">
    <source>
        <dbReference type="Proteomes" id="UP001363151"/>
    </source>
</evidence>
<feature type="region of interest" description="Disordered" evidence="4">
    <location>
        <begin position="589"/>
        <end position="608"/>
    </location>
</feature>
<evidence type="ECO:0000256" key="2">
    <source>
        <dbReference type="ARBA" id="ARBA00022737"/>
    </source>
</evidence>
<proteinExistence type="predicted"/>
<dbReference type="EMBL" id="JBBJCI010000078">
    <property type="protein sequence ID" value="KAK7249447.1"/>
    <property type="molecule type" value="Genomic_DNA"/>
</dbReference>
<dbReference type="CDD" id="cd00051">
    <property type="entry name" value="EFh"/>
    <property type="match status" value="5"/>
</dbReference>
<keyword evidence="3" id="KW-0106">Calcium</keyword>
<sequence>MIRNAWHIAGGEGWCANTANLRVLVTHADGSQSVEAVEDDLGLSLPKDAYEVLKRLRAQGVDAVSVTSAASATFGDGKANGAPCAARAAARAAAPRPPRPPRPPRRPRGRATLFAYLDDDGSGDVDYEEFLAHLRGPMSQRRKDLVARAFQVLDADGSGVIECQDVVDKFDASQHPDVKQGKKSPDEVTRAEFDHYYHNVSCSIDDDDYFELVIRNAWHIPGGEGWCANTANLRVLVTHADGSQSVEMVEDDLGLSLPEDALEVLKRLRAQGVDAVAVTSAAGQTFTDDGAKQASWAKKYALAPLAPSRRRAAPRAGDDPRRGQVRGGPGPPPGDDGPRRRPRDGRPRARASARRSGARRSTRWRRVPLGLRDALPAGTQGVVDALRRHLKDTVFTFFDADRSAALDYAEFVACVRGPLSDRAAALVLAFDTLDVENAGAVSPGALAERFDAQAHPDGYYANLGAFETSETRFDALVGGVWHVSPSAAGGARARGGAAAAARARVRVTLANGHQKTHDLVDDGTLRDASGALDEREAVRRLQLVGVNGDRGLGGSARGDRAGAGARRARSLAAVERGLASPDYARALARPRTAPASPAPSNPFAPRPKSALDRIADAKLKTTLADNVAPMGPTSAPQTSGDGAAGAGVQLVAKRVAAELRKRGPRGFVALKRHLAAAADPGGYLTLAAFKSAIRDASVSVATDGELRRVFESVDGDSSGNATVGACVAALRLPHMSLPRANLVEVAFKRLDADGDGRVPPSKLAAIFDASQHPEVLAGRVSAQHAYDDFLASFDVKESACGEPYVGSDEFFDYHRCVSAAVGDDAYFKLLVRNVWRLEGVQSDEAMRDGEAFLTVVARRTDGRSSVEKLPASLHIAPDDSDALCAALRDHCGVSASSAFGVVDAGPTGVGDDGYGFVAGAALQRGGAADVAAKGAANVAAAAELISRKFEDRPRGRKMIGGAASRGGRRRFTGQPVVDVLKKGLDPGVKAIASRLHQDFVLSRGARGLVAFERRLRAKAAAVGGASSRHLTLEELSSVLREVDAHLSSAELRTLFATCDSDGDGTVDFADFVTLVRPPLSARRLALVQQAWVRAFGPDVAVVPPERVAAAFDAASHPEVLAGRQSANRAFSEFLDTFDVPEHKAASLAEFVTYHVNVGAAVSNDDYFDALVTRAGAKRTPDRVSASAGARFGDAYGVADALKAHDVGRLGARSHEAAAGIERLLYDLRTQLAAHGARGIVGLARKFRIVDDDGSKSINSLEFHKALKELGMASLTDSEQRLLFDHFDRDGSRSIDYEEFLRAVRPPMNGRRKDMARRAFAILDADGSGAIEPSEIASRYDASKHPDVLAGKSSAEDVYREFLETFDVGGDLDGKVTAQEFENYYENVSCSVDDDDYFELMMRNAWHIPGGDGWCGNSANLRVLVTRSDGSQAVECVEDDLGLSLPRDEKEILRRLRAQGVDAVAIEGSGGAKRSSAQKSASPKTFRGVVASRAAGGGTQQTDAYARSSGKKMQAGHGGMFGSQINIGETDAPPSPPAAHKKRSPNDVFHSVLGADMQEKPAPAYGPGASSPRAADGSLSRTLKKFDGQAVLKSVRAKLRFLGCRGIAGIARKFKIADDDNSGGISPVEFHKCMAETGLRLATDDVDALFALFDGDANGAISYDEFLLAVRGPMASRRVGLVDKAFGVLDRDKSGVVDVEDLVDAFDTSQHPEVIAGAKSSNEVLQEFLDTFEVGGEKDGKVTRGEFHNYYANVSASVDDDDYFELMIRNAWHIPGGEGWCANSANLHVLVTHQDGHQSVQMIEDDLGLDFTDTPHVLRKLQAQGIDAIDVRLYGAAGATKPKKNNTFRTTFTIE</sequence>
<organism evidence="6 7">
    <name type="scientific">Aureococcus anophagefferens</name>
    <name type="common">Harmful bloom alga</name>
    <dbReference type="NCBI Taxonomy" id="44056"/>
    <lineage>
        <taxon>Eukaryota</taxon>
        <taxon>Sar</taxon>
        <taxon>Stramenopiles</taxon>
        <taxon>Ochrophyta</taxon>
        <taxon>Pelagophyceae</taxon>
        <taxon>Pelagomonadales</taxon>
        <taxon>Pelagomonadaceae</taxon>
        <taxon>Aureococcus</taxon>
    </lineage>
</organism>
<dbReference type="Pfam" id="PF13202">
    <property type="entry name" value="EF-hand_5"/>
    <property type="match status" value="3"/>
</dbReference>
<feature type="compositionally biased region" description="Basic residues" evidence="4">
    <location>
        <begin position="348"/>
        <end position="365"/>
    </location>
</feature>
<name>A0ABR1G809_AURAN</name>
<feature type="compositionally biased region" description="Low complexity" evidence="4">
    <location>
        <begin position="85"/>
        <end position="94"/>
    </location>
</feature>
<feature type="domain" description="EF-hand" evidence="5">
    <location>
        <begin position="1640"/>
        <end position="1675"/>
    </location>
</feature>
<feature type="domain" description="EF-hand" evidence="5">
    <location>
        <begin position="1676"/>
        <end position="1711"/>
    </location>
</feature>